<organism evidence="1 2">
    <name type="scientific">Heyndrickxia camelliae</name>
    <dbReference type="NCBI Taxonomy" id="1707093"/>
    <lineage>
        <taxon>Bacteria</taxon>
        <taxon>Bacillati</taxon>
        <taxon>Bacillota</taxon>
        <taxon>Bacilli</taxon>
        <taxon>Bacillales</taxon>
        <taxon>Bacillaceae</taxon>
        <taxon>Heyndrickxia</taxon>
    </lineage>
</organism>
<name>A0A2N3LNC0_9BACI</name>
<dbReference type="RefSeq" id="WP_101353436.1">
    <property type="nucleotide sequence ID" value="NZ_PIQO01000003.1"/>
</dbReference>
<proteinExistence type="predicted"/>
<dbReference type="AlphaFoldDB" id="A0A2N3LNC0"/>
<keyword evidence="2" id="KW-1185">Reference proteome</keyword>
<reference evidence="1 2" key="1">
    <citation type="submission" date="2017-11" db="EMBL/GenBank/DDBJ databases">
        <title>Bacillus camelliae sp. nov., isolated from pu'er tea.</title>
        <authorList>
            <person name="Niu L."/>
        </authorList>
    </citation>
    <scope>NUCLEOTIDE SEQUENCE [LARGE SCALE GENOMIC DNA]</scope>
    <source>
        <strain evidence="1 2">7578-1</strain>
    </source>
</reference>
<accession>A0A2N3LNC0</accession>
<protein>
    <recommendedName>
        <fullName evidence="3">Phage protein</fullName>
    </recommendedName>
</protein>
<dbReference type="OrthoDB" id="2883535at2"/>
<evidence type="ECO:0000313" key="1">
    <source>
        <dbReference type="EMBL" id="PKR86067.1"/>
    </source>
</evidence>
<comment type="caution">
    <text evidence="1">The sequence shown here is derived from an EMBL/GenBank/DDBJ whole genome shotgun (WGS) entry which is preliminary data.</text>
</comment>
<evidence type="ECO:0008006" key="3">
    <source>
        <dbReference type="Google" id="ProtNLM"/>
    </source>
</evidence>
<dbReference type="Proteomes" id="UP000233440">
    <property type="component" value="Unassembled WGS sequence"/>
</dbReference>
<evidence type="ECO:0000313" key="2">
    <source>
        <dbReference type="Proteomes" id="UP000233440"/>
    </source>
</evidence>
<dbReference type="EMBL" id="PIQO01000003">
    <property type="protein sequence ID" value="PKR86067.1"/>
    <property type="molecule type" value="Genomic_DNA"/>
</dbReference>
<sequence>MKFNQMTDEEKRKLLMAIYFLSKGLHQLDRLQDKFREKETDAEAKEAFEKKLNLSAAIARINDLYLYSEDETENEQIQALEDEVFEWIEDTGFTEEVRKYFDKDSIMFS</sequence>
<gene>
    <name evidence="1" type="ORF">CWO92_06765</name>
</gene>